<feature type="signal peptide" evidence="1">
    <location>
        <begin position="1"/>
        <end position="23"/>
    </location>
</feature>
<comment type="caution">
    <text evidence="2">The sequence shown here is derived from an EMBL/GenBank/DDBJ whole genome shotgun (WGS) entry which is preliminary data.</text>
</comment>
<evidence type="ECO:0000256" key="1">
    <source>
        <dbReference type="SAM" id="SignalP"/>
    </source>
</evidence>
<keyword evidence="3" id="KW-1185">Reference proteome</keyword>
<sequence>MKNYNKLLSILAFTAVTAFSACSSDDETPSVGQGEGKMGIALVLKNNSMNTVNGRVENSNLTIEKGFIQIKELELEVEGRNENGDFEKEIEIEFDDIKKITFNEFDRSVDFFLNIPEGEYDEIELELDLIDYRNEPSISFEGTFVNDEGASTPFKFEYFGDDIDFEVEIDADDDNYFRVDRINNPLALFELNAINWLRNVTSTEMNSAERTNGVILLTRNSNSSIYNKIKQNIEASSEIEVELD</sequence>
<name>A0ABV6FQ91_9BACT</name>
<dbReference type="EMBL" id="JBHLWI010000009">
    <property type="protein sequence ID" value="MFC0262040.1"/>
    <property type="molecule type" value="Genomic_DNA"/>
</dbReference>
<evidence type="ECO:0008006" key="4">
    <source>
        <dbReference type="Google" id="ProtNLM"/>
    </source>
</evidence>
<keyword evidence="1" id="KW-0732">Signal</keyword>
<accession>A0ABV6FQ91</accession>
<protein>
    <recommendedName>
        <fullName evidence="4">DUF4382 domain-containing protein</fullName>
    </recommendedName>
</protein>
<dbReference type="PROSITE" id="PS51257">
    <property type="entry name" value="PROKAR_LIPOPROTEIN"/>
    <property type="match status" value="1"/>
</dbReference>
<reference evidence="2 3" key="1">
    <citation type="submission" date="2024-09" db="EMBL/GenBank/DDBJ databases">
        <authorList>
            <person name="Sun Q."/>
            <person name="Mori K."/>
        </authorList>
    </citation>
    <scope>NUCLEOTIDE SEQUENCE [LARGE SCALE GENOMIC DNA]</scope>
    <source>
        <strain evidence="2 3">CCM 7650</strain>
    </source>
</reference>
<dbReference type="RefSeq" id="WP_382386481.1">
    <property type="nucleotide sequence ID" value="NZ_JBHLWI010000009.1"/>
</dbReference>
<gene>
    <name evidence="2" type="ORF">ACFFIP_05045</name>
</gene>
<organism evidence="2 3">
    <name type="scientific">Fontibacter flavus</name>
    <dbReference type="NCBI Taxonomy" id="654838"/>
    <lineage>
        <taxon>Bacteria</taxon>
        <taxon>Pseudomonadati</taxon>
        <taxon>Bacteroidota</taxon>
        <taxon>Cytophagia</taxon>
        <taxon>Cytophagales</taxon>
        <taxon>Cyclobacteriaceae</taxon>
        <taxon>Fontibacter</taxon>
    </lineage>
</organism>
<dbReference type="Proteomes" id="UP001589797">
    <property type="component" value="Unassembled WGS sequence"/>
</dbReference>
<evidence type="ECO:0000313" key="3">
    <source>
        <dbReference type="Proteomes" id="UP001589797"/>
    </source>
</evidence>
<proteinExistence type="predicted"/>
<feature type="chain" id="PRO_5046397892" description="DUF4382 domain-containing protein" evidence="1">
    <location>
        <begin position="24"/>
        <end position="244"/>
    </location>
</feature>
<evidence type="ECO:0000313" key="2">
    <source>
        <dbReference type="EMBL" id="MFC0262040.1"/>
    </source>
</evidence>